<organism evidence="2 3">
    <name type="scientific">Ophiocordyceps australis</name>
    <dbReference type="NCBI Taxonomy" id="1399860"/>
    <lineage>
        <taxon>Eukaryota</taxon>
        <taxon>Fungi</taxon>
        <taxon>Dikarya</taxon>
        <taxon>Ascomycota</taxon>
        <taxon>Pezizomycotina</taxon>
        <taxon>Sordariomycetes</taxon>
        <taxon>Hypocreomycetidae</taxon>
        <taxon>Hypocreales</taxon>
        <taxon>Ophiocordycipitaceae</taxon>
        <taxon>Ophiocordyceps</taxon>
    </lineage>
</organism>
<feature type="region of interest" description="Disordered" evidence="1">
    <location>
        <begin position="370"/>
        <end position="391"/>
    </location>
</feature>
<proteinExistence type="predicted"/>
<feature type="compositionally biased region" description="Polar residues" evidence="1">
    <location>
        <begin position="452"/>
        <end position="462"/>
    </location>
</feature>
<feature type="region of interest" description="Disordered" evidence="1">
    <location>
        <begin position="496"/>
        <end position="545"/>
    </location>
</feature>
<feature type="compositionally biased region" description="Basic and acidic residues" evidence="1">
    <location>
        <begin position="558"/>
        <end position="569"/>
    </location>
</feature>
<feature type="region of interest" description="Disordered" evidence="1">
    <location>
        <begin position="422"/>
        <end position="477"/>
    </location>
</feature>
<evidence type="ECO:0000313" key="3">
    <source>
        <dbReference type="Proteomes" id="UP000224854"/>
    </source>
</evidence>
<dbReference type="AlphaFoldDB" id="A0A2C5YIC9"/>
<feature type="compositionally biased region" description="Polar residues" evidence="1">
    <location>
        <begin position="268"/>
        <end position="282"/>
    </location>
</feature>
<feature type="region of interest" description="Disordered" evidence="1">
    <location>
        <begin position="246"/>
        <end position="282"/>
    </location>
</feature>
<feature type="compositionally biased region" description="Low complexity" evidence="1">
    <location>
        <begin position="78"/>
        <end position="104"/>
    </location>
</feature>
<comment type="caution">
    <text evidence="2">The sequence shown here is derived from an EMBL/GenBank/DDBJ whole genome shotgun (WGS) entry which is preliminary data.</text>
</comment>
<sequence length="751" mass="81155">MDGNKGFATGAGRERNGARPLAELQVTHQGRRLLFGAGGAAEQKGINGGGAATAGPSRATRISSPPRTAPHARRTKSESQSASPASSASSAASRIPRPGSAASSMSQRRPRLTLVESFRLAEQEEMDALQVHEMNGSPSPAPRAYGGRQGSSDEGERLPELVPGIQDMPVSSPDARGGGRRSPERGVVGGLSPYRGMGSRYSPAKSVADRYSPRKPAPYETPPEKSFAWNVDADFTARDLQVSSSPRIKVGSNRPFANRPSLVASATAPKSNSPSRLGQQNNKLAEIRAREIALKENEAPAGLSQPRATMSVLEELRAREMSVAGLDGSQRRKNTKLDEIRRLENMGLSRKEYAAARLEEIAEKNAMARSLSPDIQASPPKLKTVQEEQVGQQDMYGVDKSAGEPIPHTPVTVYKNYRGEAHRETRAAGARPGLAGKRSDSQEVLRRLARATSFSPPTQGDKQSPRKVMQQSDANDRVENGVAAWRLGARIGTDVNKRPSALASTKNSSSSNSNKENDGPKASVAFTGLRRTESIESTCSKRSDMDAVARIEAEMKLFAPHDTHSERGSVRAPSPATTLTNDDEAANEATPRAARPDFASMPTPRVTGAYVETPLTARRGRRAAQDSADYETTSDPGTEEAKDDAAGVRASLRDAAAPRRRQRSRSVPRQQKRGVVQNSAQPISVRQDMQDMRRLYNIEDSTVDDVDEVLRGLRGGQTKQRQEEMLDDEGEGEGEGEALYTRMARSLRSIR</sequence>
<keyword evidence="3" id="KW-1185">Reference proteome</keyword>
<evidence type="ECO:0000313" key="2">
    <source>
        <dbReference type="EMBL" id="PHH67466.1"/>
    </source>
</evidence>
<protein>
    <submittedName>
        <fullName evidence="2">Uncharacterized protein</fullName>
    </submittedName>
</protein>
<feature type="region of interest" description="Disordered" evidence="1">
    <location>
        <begin position="558"/>
        <end position="685"/>
    </location>
</feature>
<name>A0A2C5YIC9_9HYPO</name>
<reference evidence="2 3" key="1">
    <citation type="submission" date="2017-06" db="EMBL/GenBank/DDBJ databases">
        <title>Ant-infecting Ophiocordyceps genomes reveal a high diversity of potential behavioral manipulation genes and a possible major role for enterotoxins.</title>
        <authorList>
            <person name="De Bekker C."/>
            <person name="Evans H.C."/>
            <person name="Brachmann A."/>
            <person name="Hughes D.P."/>
        </authorList>
    </citation>
    <scope>NUCLEOTIDE SEQUENCE [LARGE SCALE GENOMIC DNA]</scope>
    <source>
        <strain evidence="2 3">1348a</strain>
    </source>
</reference>
<feature type="compositionally biased region" description="Basic and acidic residues" evidence="1">
    <location>
        <begin position="530"/>
        <end position="545"/>
    </location>
</feature>
<dbReference type="EMBL" id="NJEU01001442">
    <property type="protein sequence ID" value="PHH67466.1"/>
    <property type="molecule type" value="Genomic_DNA"/>
</dbReference>
<accession>A0A2C5YIC9</accession>
<feature type="region of interest" description="Disordered" evidence="1">
    <location>
        <begin position="713"/>
        <end position="736"/>
    </location>
</feature>
<dbReference type="Proteomes" id="UP000224854">
    <property type="component" value="Unassembled WGS sequence"/>
</dbReference>
<gene>
    <name evidence="2" type="ORF">CDD82_1469</name>
</gene>
<dbReference type="OrthoDB" id="3439035at2759"/>
<feature type="compositionally biased region" description="Basic and acidic residues" evidence="1">
    <location>
        <begin position="437"/>
        <end position="446"/>
    </location>
</feature>
<feature type="compositionally biased region" description="Acidic residues" evidence="1">
    <location>
        <begin position="725"/>
        <end position="736"/>
    </location>
</feature>
<feature type="compositionally biased region" description="Basic residues" evidence="1">
    <location>
        <begin position="658"/>
        <end position="672"/>
    </location>
</feature>
<evidence type="ECO:0000256" key="1">
    <source>
        <dbReference type="SAM" id="MobiDB-lite"/>
    </source>
</evidence>
<feature type="region of interest" description="Disordered" evidence="1">
    <location>
        <begin position="1"/>
        <end position="225"/>
    </location>
</feature>